<organism evidence="2 3">
    <name type="scientific">Microbispora corallina</name>
    <dbReference type="NCBI Taxonomy" id="83302"/>
    <lineage>
        <taxon>Bacteria</taxon>
        <taxon>Bacillati</taxon>
        <taxon>Actinomycetota</taxon>
        <taxon>Actinomycetes</taxon>
        <taxon>Streptosporangiales</taxon>
        <taxon>Streptosporangiaceae</taxon>
        <taxon>Microbispora</taxon>
    </lineage>
</organism>
<evidence type="ECO:0000256" key="1">
    <source>
        <dbReference type="SAM" id="MobiDB-lite"/>
    </source>
</evidence>
<accession>A0ABQ4GCE2</accession>
<feature type="compositionally biased region" description="Low complexity" evidence="1">
    <location>
        <begin position="241"/>
        <end position="260"/>
    </location>
</feature>
<dbReference type="Proteomes" id="UP000603904">
    <property type="component" value="Unassembled WGS sequence"/>
</dbReference>
<sequence>MLKKNSFSGGTDGGNITTSNSGGTSGDAFDSWSGSPTYTSSQATGSRAPLVGKLRDATVSSQDIQWMFTLAARTVWVRAYVYLSTAPSAQSAFIYDNDLTVNVNINTNRTISILGSGFPSGPTLVTSTTALPTGQWCRVEVKVVYGTTSFNGSVELRIYTSADSGTADDTKTASAVNTGTTPTASIHFQSISGLDLLVDDLGITDVDWLGPAATVTAVSGTDSGALTEQSRIDLATTDSGALTDASAPAPAAATTDSAGLSESTAIGLPTSDQATLGEQAGTSATAAVTDTGTLTDLAAPQPLLGRADAAALAEASALAPSVAVTDTASLAEAAPAIALATTDAAALAESAAIDETFGPVTSDLAALGEAAALASQLAAADTATLAETSAVVLLRTDVAAVTESSALVLLTGDAGALGEQVAIAAVLAASDQAVLDEVSGAGRPLAAADSAFLAELATVLNLGRDITHASTPYT</sequence>
<feature type="region of interest" description="Disordered" evidence="1">
    <location>
        <begin position="241"/>
        <end position="265"/>
    </location>
</feature>
<reference evidence="2 3" key="1">
    <citation type="submission" date="2021-01" db="EMBL/GenBank/DDBJ databases">
        <title>Whole genome shotgun sequence of Microbispora corallina NBRC 16416.</title>
        <authorList>
            <person name="Komaki H."/>
            <person name="Tamura T."/>
        </authorList>
    </citation>
    <scope>NUCLEOTIDE SEQUENCE [LARGE SCALE GENOMIC DNA]</scope>
    <source>
        <strain evidence="2 3">NBRC 16416</strain>
    </source>
</reference>
<comment type="caution">
    <text evidence="2">The sequence shown here is derived from an EMBL/GenBank/DDBJ whole genome shotgun (WGS) entry which is preliminary data.</text>
</comment>
<dbReference type="EMBL" id="BOOC01000070">
    <property type="protein sequence ID" value="GIH44722.1"/>
    <property type="molecule type" value="Genomic_DNA"/>
</dbReference>
<gene>
    <name evidence="2" type="ORF">Mco01_77220</name>
</gene>
<feature type="compositionally biased region" description="Polar residues" evidence="1">
    <location>
        <begin position="32"/>
        <end position="44"/>
    </location>
</feature>
<dbReference type="RefSeq" id="WP_204061697.1">
    <property type="nucleotide sequence ID" value="NZ_BAAAGP010000030.1"/>
</dbReference>
<feature type="region of interest" description="Disordered" evidence="1">
    <location>
        <begin position="1"/>
        <end position="44"/>
    </location>
</feature>
<protein>
    <submittedName>
        <fullName evidence="2">Uncharacterized protein</fullName>
    </submittedName>
</protein>
<name>A0ABQ4GCE2_9ACTN</name>
<evidence type="ECO:0000313" key="2">
    <source>
        <dbReference type="EMBL" id="GIH44722.1"/>
    </source>
</evidence>
<keyword evidence="3" id="KW-1185">Reference proteome</keyword>
<evidence type="ECO:0000313" key="3">
    <source>
        <dbReference type="Proteomes" id="UP000603904"/>
    </source>
</evidence>
<proteinExistence type="predicted"/>